<evidence type="ECO:0000259" key="7">
    <source>
        <dbReference type="SMART" id="SM00642"/>
    </source>
</evidence>
<dbReference type="InterPro" id="IPR045857">
    <property type="entry name" value="O16G_dom_2"/>
</dbReference>
<evidence type="ECO:0000313" key="9">
    <source>
        <dbReference type="Proteomes" id="UP000242188"/>
    </source>
</evidence>
<dbReference type="GO" id="GO:0016798">
    <property type="term" value="F:hydrolase activity, acting on glycosyl bonds"/>
    <property type="evidence" value="ECO:0007669"/>
    <property type="project" value="UniProtKB-KW"/>
</dbReference>
<dbReference type="InterPro" id="IPR013780">
    <property type="entry name" value="Glyco_hydro_b"/>
</dbReference>
<feature type="transmembrane region" description="Helical" evidence="6">
    <location>
        <begin position="21"/>
        <end position="39"/>
    </location>
</feature>
<dbReference type="PANTHER" id="PTHR10357:SF179">
    <property type="entry name" value="NEUTRAL AND BASIC AMINO ACID TRANSPORT PROTEIN RBAT"/>
    <property type="match status" value="1"/>
</dbReference>
<accession>A0A210QEE0</accession>
<dbReference type="Gene3D" id="3.90.400.10">
    <property type="entry name" value="Oligo-1,6-glucosidase, Domain 2"/>
    <property type="match status" value="1"/>
</dbReference>
<dbReference type="OrthoDB" id="1740265at2759"/>
<evidence type="ECO:0000256" key="5">
    <source>
        <dbReference type="SAM" id="MobiDB-lite"/>
    </source>
</evidence>
<gene>
    <name evidence="8" type="ORF">KP79_PYT12581</name>
</gene>
<feature type="compositionally biased region" description="Basic and acidic residues" evidence="5">
    <location>
        <begin position="438"/>
        <end position="452"/>
    </location>
</feature>
<dbReference type="Proteomes" id="UP000242188">
    <property type="component" value="Unassembled WGS sequence"/>
</dbReference>
<sequence length="603" mass="68257">MDENGGLKKREHVCSKTRCSVFIAFLVASCVVVLCVVTFEVDDLRMKIQYDVSGLAWWKTSIIYQVYPRSFKDSNGDGVGDLRGITQKLDYLADLGIGAIWISPFYTSPMRDFGYDISNYTQVDPTFGTMDDFDNLLKEARKRGLKIIVDFVPNHTSNESMWFQESRKGPNNSYSDYYVWKDGVILPNGSRGPPNNWLSVFGGSAWTFDPERGQYYYHAFLKSQADINFYSPHVLQELKTVLRFWLDRGVSGFRLDALKFLFESKDVTLNEALLPNQFEWNDDGPHNLTTSFPQINDVIKDWRSLLDEYTSYDKEPRFMAEESYGLTAEMRNAHYKSGAMPFNFALLNMNSTCGGTCVMRLINKGLHELADDAWPNFQVGNHDNSRVASRVGVARSGAVTMLLLTLPGTPTSYYGDEIGMQDVFYTFQETRDPAGIHFGKDGYEGRSRDPERSPMQWSGTTNAGFSSGTPWLHVHENFTKTNVKDQNSDTVSMLNLYRTLAKIRKYPSFQNSQLQYAVTNDNVVSYVRMALGWTKYLVLINFGPSTSTDDYSKSPVDSTSGIIVATTNNFNLGDFRTGQTISLVNVRLHPGQGLVVTVYYQGR</sequence>
<dbReference type="InterPro" id="IPR006047">
    <property type="entry name" value="GH13_cat_dom"/>
</dbReference>
<dbReference type="FunFam" id="3.90.400.10:FF:000001">
    <property type="entry name" value="Maltase A3, isoform A"/>
    <property type="match status" value="1"/>
</dbReference>
<feature type="domain" description="Glycosyl hydrolase family 13 catalytic" evidence="7">
    <location>
        <begin position="65"/>
        <end position="452"/>
    </location>
</feature>
<name>A0A210QEE0_MIZYE</name>
<evidence type="ECO:0000256" key="2">
    <source>
        <dbReference type="ARBA" id="ARBA00022801"/>
    </source>
</evidence>
<comment type="caution">
    <text evidence="8">The sequence shown here is derived from an EMBL/GenBank/DDBJ whole genome shotgun (WGS) entry which is preliminary data.</text>
</comment>
<comment type="similarity">
    <text evidence="1">Belongs to the glycosyl hydrolase 13 family.</text>
</comment>
<dbReference type="Gene3D" id="2.60.40.1180">
    <property type="entry name" value="Golgi alpha-mannosidase II"/>
    <property type="match status" value="1"/>
</dbReference>
<dbReference type="Pfam" id="PF00128">
    <property type="entry name" value="Alpha-amylase"/>
    <property type="match status" value="1"/>
</dbReference>
<dbReference type="InterPro" id="IPR017853">
    <property type="entry name" value="GH"/>
</dbReference>
<dbReference type="SUPFAM" id="SSF51445">
    <property type="entry name" value="(Trans)glycosidases"/>
    <property type="match status" value="1"/>
</dbReference>
<reference evidence="8 9" key="1">
    <citation type="journal article" date="2017" name="Nat. Ecol. Evol.">
        <title>Scallop genome provides insights into evolution of bilaterian karyotype and development.</title>
        <authorList>
            <person name="Wang S."/>
            <person name="Zhang J."/>
            <person name="Jiao W."/>
            <person name="Li J."/>
            <person name="Xun X."/>
            <person name="Sun Y."/>
            <person name="Guo X."/>
            <person name="Huan P."/>
            <person name="Dong B."/>
            <person name="Zhang L."/>
            <person name="Hu X."/>
            <person name="Sun X."/>
            <person name="Wang J."/>
            <person name="Zhao C."/>
            <person name="Wang Y."/>
            <person name="Wang D."/>
            <person name="Huang X."/>
            <person name="Wang R."/>
            <person name="Lv J."/>
            <person name="Li Y."/>
            <person name="Zhang Z."/>
            <person name="Liu B."/>
            <person name="Lu W."/>
            <person name="Hui Y."/>
            <person name="Liang J."/>
            <person name="Zhou Z."/>
            <person name="Hou R."/>
            <person name="Li X."/>
            <person name="Liu Y."/>
            <person name="Li H."/>
            <person name="Ning X."/>
            <person name="Lin Y."/>
            <person name="Zhao L."/>
            <person name="Xing Q."/>
            <person name="Dou J."/>
            <person name="Li Y."/>
            <person name="Mao J."/>
            <person name="Guo H."/>
            <person name="Dou H."/>
            <person name="Li T."/>
            <person name="Mu C."/>
            <person name="Jiang W."/>
            <person name="Fu Q."/>
            <person name="Fu X."/>
            <person name="Miao Y."/>
            <person name="Liu J."/>
            <person name="Yu Q."/>
            <person name="Li R."/>
            <person name="Liao H."/>
            <person name="Li X."/>
            <person name="Kong Y."/>
            <person name="Jiang Z."/>
            <person name="Chourrout D."/>
            <person name="Li R."/>
            <person name="Bao Z."/>
        </authorList>
    </citation>
    <scope>NUCLEOTIDE SEQUENCE [LARGE SCALE GENOMIC DNA]</scope>
    <source>
        <strain evidence="8 9">PY_sf001</strain>
    </source>
</reference>
<dbReference type="PANTHER" id="PTHR10357">
    <property type="entry name" value="ALPHA-AMYLASE FAMILY MEMBER"/>
    <property type="match status" value="1"/>
</dbReference>
<dbReference type="AlphaFoldDB" id="A0A210QEE0"/>
<organism evidence="8 9">
    <name type="scientific">Mizuhopecten yessoensis</name>
    <name type="common">Japanese scallop</name>
    <name type="synonym">Patinopecten yessoensis</name>
    <dbReference type="NCBI Taxonomy" id="6573"/>
    <lineage>
        <taxon>Eukaryota</taxon>
        <taxon>Metazoa</taxon>
        <taxon>Spiralia</taxon>
        <taxon>Lophotrochozoa</taxon>
        <taxon>Mollusca</taxon>
        <taxon>Bivalvia</taxon>
        <taxon>Autobranchia</taxon>
        <taxon>Pteriomorphia</taxon>
        <taxon>Pectinida</taxon>
        <taxon>Pectinoidea</taxon>
        <taxon>Pectinidae</taxon>
        <taxon>Mizuhopecten</taxon>
    </lineage>
</organism>
<evidence type="ECO:0000256" key="1">
    <source>
        <dbReference type="ARBA" id="ARBA00008061"/>
    </source>
</evidence>
<keyword evidence="6" id="KW-0472">Membrane</keyword>
<evidence type="ECO:0000256" key="3">
    <source>
        <dbReference type="ARBA" id="ARBA00023180"/>
    </source>
</evidence>
<keyword evidence="6" id="KW-0812">Transmembrane</keyword>
<evidence type="ECO:0000256" key="4">
    <source>
        <dbReference type="ARBA" id="ARBA00023295"/>
    </source>
</evidence>
<keyword evidence="6" id="KW-1133">Transmembrane helix</keyword>
<protein>
    <submittedName>
        <fullName evidence="8">Maltase 1</fullName>
    </submittedName>
</protein>
<keyword evidence="9" id="KW-1185">Reference proteome</keyword>
<keyword evidence="4" id="KW-0326">Glycosidase</keyword>
<feature type="region of interest" description="Disordered" evidence="5">
    <location>
        <begin position="438"/>
        <end position="457"/>
    </location>
</feature>
<dbReference type="STRING" id="6573.A0A210QEE0"/>
<dbReference type="EMBL" id="NEDP02004037">
    <property type="protein sequence ID" value="OWF47094.1"/>
    <property type="molecule type" value="Genomic_DNA"/>
</dbReference>
<evidence type="ECO:0000256" key="6">
    <source>
        <dbReference type="SAM" id="Phobius"/>
    </source>
</evidence>
<proteinExistence type="inferred from homology"/>
<evidence type="ECO:0000313" key="8">
    <source>
        <dbReference type="EMBL" id="OWF47094.1"/>
    </source>
</evidence>
<keyword evidence="2" id="KW-0378">Hydrolase</keyword>
<dbReference type="Gene3D" id="3.20.20.80">
    <property type="entry name" value="Glycosidases"/>
    <property type="match status" value="1"/>
</dbReference>
<dbReference type="FunFam" id="3.20.20.80:FF:000064">
    <property type="entry name" value="Oligo-1,6-glucosidase"/>
    <property type="match status" value="1"/>
</dbReference>
<dbReference type="GO" id="GO:0005975">
    <property type="term" value="P:carbohydrate metabolic process"/>
    <property type="evidence" value="ECO:0007669"/>
    <property type="project" value="InterPro"/>
</dbReference>
<dbReference type="SMART" id="SM00642">
    <property type="entry name" value="Aamy"/>
    <property type="match status" value="1"/>
</dbReference>
<keyword evidence="3" id="KW-0325">Glycoprotein</keyword>